<dbReference type="Pfam" id="PF00480">
    <property type="entry name" value="ROK"/>
    <property type="match status" value="1"/>
</dbReference>
<name>A0A4V2YPN7_9ACTN</name>
<dbReference type="AlphaFoldDB" id="A0A4V2YPN7"/>
<dbReference type="RefSeq" id="WP_132206550.1">
    <property type="nucleotide sequence ID" value="NZ_SMKY01000596.1"/>
</dbReference>
<dbReference type="InterPro" id="IPR043129">
    <property type="entry name" value="ATPase_NBD"/>
</dbReference>
<dbReference type="Gene3D" id="1.10.10.10">
    <property type="entry name" value="Winged helix-like DNA-binding domain superfamily/Winged helix DNA-binding domain"/>
    <property type="match status" value="1"/>
</dbReference>
<reference evidence="3 4" key="1">
    <citation type="submission" date="2019-03" db="EMBL/GenBank/DDBJ databases">
        <title>Draft genome sequences of novel Actinobacteria.</title>
        <authorList>
            <person name="Sahin N."/>
            <person name="Ay H."/>
            <person name="Saygin H."/>
        </authorList>
    </citation>
    <scope>NUCLEOTIDE SEQUENCE [LARGE SCALE GENOMIC DNA]</scope>
    <source>
        <strain evidence="3 4">DSM 45941</strain>
    </source>
</reference>
<dbReference type="InterPro" id="IPR000600">
    <property type="entry name" value="ROK"/>
</dbReference>
<comment type="similarity">
    <text evidence="1">Belongs to the ROK (NagC/XylR) family.</text>
</comment>
<sequence>MQPKTAHSARALRSQGALAVLRYVHAHPSATRADAARALGLSSGSATEITTRLKAARLVDEDTPPRTGGRGRPSPALTAHPEGPVVCVVDIGHQRWRVAAIELGGGLLAEDDGRHSGSPRILGTLGDHVSALRTRYGRRLRAVSACVAGTVSGTTVVQASGMGWRDVDLEPLKPPGIPLLVGNDASLAGLAEARRGAGAGARVVLHLTVEVGVGGILVVDGRPVDGATGAGGEFGHMPFGDPALECPCGARGCWDLEVDGRAMARTLGRRAPRDPRTAAGQIIATAATVPAARTAVAAAAHALGRGIGALVNALDPDVVTLSGLATDLAEASPVALESGYTAALMRYRRAAPPPVRPTALGTQGPLTGAADAAFDTLLTEDGLTAWNAP</sequence>
<dbReference type="EMBL" id="SMKY01000596">
    <property type="protein sequence ID" value="TDD58887.1"/>
    <property type="molecule type" value="Genomic_DNA"/>
</dbReference>
<keyword evidence="4" id="KW-1185">Reference proteome</keyword>
<dbReference type="Proteomes" id="UP000295578">
    <property type="component" value="Unassembled WGS sequence"/>
</dbReference>
<comment type="caution">
    <text evidence="3">The sequence shown here is derived from an EMBL/GenBank/DDBJ whole genome shotgun (WGS) entry which is preliminary data.</text>
</comment>
<feature type="region of interest" description="Disordered" evidence="2">
    <location>
        <begin position="58"/>
        <end position="81"/>
    </location>
</feature>
<evidence type="ECO:0000256" key="1">
    <source>
        <dbReference type="ARBA" id="ARBA00006479"/>
    </source>
</evidence>
<dbReference type="Gene3D" id="3.30.420.40">
    <property type="match status" value="2"/>
</dbReference>
<dbReference type="OrthoDB" id="9810372at2"/>
<proteinExistence type="inferred from homology"/>
<protein>
    <submittedName>
        <fullName evidence="3">ROK family transcriptional regulator</fullName>
    </submittedName>
</protein>
<organism evidence="3 4">
    <name type="scientific">Actinomadura darangshiensis</name>
    <dbReference type="NCBI Taxonomy" id="705336"/>
    <lineage>
        <taxon>Bacteria</taxon>
        <taxon>Bacillati</taxon>
        <taxon>Actinomycetota</taxon>
        <taxon>Actinomycetes</taxon>
        <taxon>Streptosporangiales</taxon>
        <taxon>Thermomonosporaceae</taxon>
        <taxon>Actinomadura</taxon>
    </lineage>
</organism>
<dbReference type="SUPFAM" id="SSF53067">
    <property type="entry name" value="Actin-like ATPase domain"/>
    <property type="match status" value="1"/>
</dbReference>
<evidence type="ECO:0000313" key="3">
    <source>
        <dbReference type="EMBL" id="TDD58887.1"/>
    </source>
</evidence>
<dbReference type="PANTHER" id="PTHR18964">
    <property type="entry name" value="ROK (REPRESSOR, ORF, KINASE) FAMILY"/>
    <property type="match status" value="1"/>
</dbReference>
<gene>
    <name evidence="3" type="ORF">E1293_46740</name>
</gene>
<dbReference type="SUPFAM" id="SSF46785">
    <property type="entry name" value="Winged helix' DNA-binding domain"/>
    <property type="match status" value="1"/>
</dbReference>
<evidence type="ECO:0000256" key="2">
    <source>
        <dbReference type="SAM" id="MobiDB-lite"/>
    </source>
</evidence>
<dbReference type="InterPro" id="IPR036388">
    <property type="entry name" value="WH-like_DNA-bd_sf"/>
</dbReference>
<dbReference type="InterPro" id="IPR036390">
    <property type="entry name" value="WH_DNA-bd_sf"/>
</dbReference>
<evidence type="ECO:0000313" key="4">
    <source>
        <dbReference type="Proteomes" id="UP000295578"/>
    </source>
</evidence>
<accession>A0A4V2YPN7</accession>
<dbReference type="PANTHER" id="PTHR18964:SF149">
    <property type="entry name" value="BIFUNCTIONAL UDP-N-ACETYLGLUCOSAMINE 2-EPIMERASE_N-ACETYLMANNOSAMINE KINASE"/>
    <property type="match status" value="1"/>
</dbReference>